<dbReference type="SUPFAM" id="SSF102114">
    <property type="entry name" value="Radical SAM enzymes"/>
    <property type="match status" value="1"/>
</dbReference>
<evidence type="ECO:0000256" key="1">
    <source>
        <dbReference type="ARBA" id="ARBA00001966"/>
    </source>
</evidence>
<dbReference type="Proteomes" id="UP000004793">
    <property type="component" value="Chromosome"/>
</dbReference>
<dbReference type="InterPro" id="IPR013785">
    <property type="entry name" value="Aldolase_TIM"/>
</dbReference>
<reference evidence="8 9" key="1">
    <citation type="submission" date="2011-01" db="EMBL/GenBank/DDBJ databases">
        <title>Whole genome sequence of Caldisericum exile AZM16c01.</title>
        <authorList>
            <person name="Narita-Yamada S."/>
            <person name="Kawakoshi A."/>
            <person name="Nakamura S."/>
            <person name="Sasagawa M."/>
            <person name="Fukada J."/>
            <person name="Sekine M."/>
            <person name="Kato Y."/>
            <person name="Fukai R."/>
            <person name="Sasaki K."/>
            <person name="Hanamaki A."/>
            <person name="Narita H."/>
            <person name="Konno Y."/>
            <person name="Mori K."/>
            <person name="Yamazaki S."/>
            <person name="Suzuki K."/>
            <person name="Fujita N."/>
        </authorList>
    </citation>
    <scope>NUCLEOTIDE SEQUENCE [LARGE SCALE GENOMIC DNA]</scope>
    <source>
        <strain evidence="9">DSM 21853 / NBRC 104410 / AZM16c01</strain>
    </source>
</reference>
<evidence type="ECO:0000256" key="5">
    <source>
        <dbReference type="ARBA" id="ARBA00023004"/>
    </source>
</evidence>
<dbReference type="PROSITE" id="PS51918">
    <property type="entry name" value="RADICAL_SAM"/>
    <property type="match status" value="1"/>
</dbReference>
<keyword evidence="5" id="KW-0408">Iron</keyword>
<dbReference type="Pfam" id="PF04055">
    <property type="entry name" value="Radical_SAM"/>
    <property type="match status" value="1"/>
</dbReference>
<proteinExistence type="predicted"/>
<dbReference type="SFLD" id="SFLDG01067">
    <property type="entry name" value="SPASM/twitch_domain_containing"/>
    <property type="match status" value="1"/>
</dbReference>
<dbReference type="InterPro" id="IPR058240">
    <property type="entry name" value="rSAM_sf"/>
</dbReference>
<keyword evidence="2" id="KW-0004">4Fe-4S</keyword>
<organism evidence="8 9">
    <name type="scientific">Caldisericum exile (strain DSM 21853 / NBRC 104410 / AZM16c01)</name>
    <dbReference type="NCBI Taxonomy" id="511051"/>
    <lineage>
        <taxon>Bacteria</taxon>
        <taxon>Pseudomonadati</taxon>
        <taxon>Caldisericota/Cryosericota group</taxon>
        <taxon>Caldisericota</taxon>
        <taxon>Caldisericia</taxon>
        <taxon>Caldisericales</taxon>
        <taxon>Caldisericaceae</taxon>
        <taxon>Caldisericum</taxon>
    </lineage>
</organism>
<dbReference type="OrthoDB" id="9808591at2"/>
<evidence type="ECO:0000256" key="2">
    <source>
        <dbReference type="ARBA" id="ARBA00022485"/>
    </source>
</evidence>
<evidence type="ECO:0000256" key="3">
    <source>
        <dbReference type="ARBA" id="ARBA00022691"/>
    </source>
</evidence>
<accession>A0A7U6GD82</accession>
<dbReference type="GO" id="GO:0046872">
    <property type="term" value="F:metal ion binding"/>
    <property type="evidence" value="ECO:0007669"/>
    <property type="project" value="UniProtKB-KW"/>
</dbReference>
<protein>
    <recommendedName>
        <fullName evidence="7">Radical SAM core domain-containing protein</fullName>
    </recommendedName>
</protein>
<feature type="domain" description="Radical SAM core" evidence="7">
    <location>
        <begin position="73"/>
        <end position="294"/>
    </location>
</feature>
<evidence type="ECO:0000256" key="4">
    <source>
        <dbReference type="ARBA" id="ARBA00022723"/>
    </source>
</evidence>
<dbReference type="EMBL" id="AP012051">
    <property type="protein sequence ID" value="BAL80234.1"/>
    <property type="molecule type" value="Genomic_DNA"/>
</dbReference>
<dbReference type="RefSeq" id="WP_014452641.1">
    <property type="nucleotide sequence ID" value="NC_017096.1"/>
</dbReference>
<dbReference type="PANTHER" id="PTHR43787:SF3">
    <property type="entry name" value="ARYLSULFATASE REGULATORY PROTEIN"/>
    <property type="match status" value="1"/>
</dbReference>
<name>A0A7U6GD82_CALEA</name>
<dbReference type="KEGG" id="cex:CSE_01080"/>
<evidence type="ECO:0000259" key="7">
    <source>
        <dbReference type="PROSITE" id="PS51918"/>
    </source>
</evidence>
<keyword evidence="6" id="KW-0411">Iron-sulfur</keyword>
<dbReference type="GO" id="GO:0051539">
    <property type="term" value="F:4 iron, 4 sulfur cluster binding"/>
    <property type="evidence" value="ECO:0007669"/>
    <property type="project" value="UniProtKB-KW"/>
</dbReference>
<gene>
    <name evidence="8" type="ordered locus">CSE_01080</name>
</gene>
<dbReference type="CDD" id="cd01335">
    <property type="entry name" value="Radical_SAM"/>
    <property type="match status" value="1"/>
</dbReference>
<keyword evidence="4" id="KW-0479">Metal-binding</keyword>
<evidence type="ECO:0000313" key="8">
    <source>
        <dbReference type="EMBL" id="BAL80234.1"/>
    </source>
</evidence>
<evidence type="ECO:0000256" key="6">
    <source>
        <dbReference type="ARBA" id="ARBA00023014"/>
    </source>
</evidence>
<dbReference type="GO" id="GO:0003824">
    <property type="term" value="F:catalytic activity"/>
    <property type="evidence" value="ECO:0007669"/>
    <property type="project" value="InterPro"/>
</dbReference>
<sequence length="294" mass="34174">MRIKKRELPNYVHLFQDGDNVIIFDLLRQGVFETNIRQVNNFGLLKKYGVIPDELNSYEDNFLKLWARSICYNTNIFSSYILLTYNCNMKCLYCYERNINVKRNDSDTKTVNKILKWIKNEVKFNNSSLIDIAFFGGEPLLRNDLLVYLASDLKLFSNLNNIKFNFTLITNGTLLSPIILLELIKAEVKTIQITLDGWKTMQDYLRPLKGGRNSYELILKNISENREIIKKNNMKIIINVNLNWLNSNVEIIAPLLDDLVKIDLGNNLILSFSEVFCPIGEPSKSVLYEHTMHC</sequence>
<comment type="cofactor">
    <cofactor evidence="1">
        <name>[4Fe-4S] cluster</name>
        <dbReference type="ChEBI" id="CHEBI:49883"/>
    </cofactor>
</comment>
<dbReference type="PANTHER" id="PTHR43787">
    <property type="entry name" value="FEMO COFACTOR BIOSYNTHESIS PROTEIN NIFB-RELATED"/>
    <property type="match status" value="1"/>
</dbReference>
<dbReference type="InterPro" id="IPR007197">
    <property type="entry name" value="rSAM"/>
</dbReference>
<keyword evidence="9" id="KW-1185">Reference proteome</keyword>
<evidence type="ECO:0000313" key="9">
    <source>
        <dbReference type="Proteomes" id="UP000004793"/>
    </source>
</evidence>
<dbReference type="UniPathway" id="UPA00782"/>
<dbReference type="SFLD" id="SFLDS00029">
    <property type="entry name" value="Radical_SAM"/>
    <property type="match status" value="1"/>
</dbReference>
<dbReference type="AlphaFoldDB" id="A0A7U6GD82"/>
<dbReference type="Gene3D" id="3.20.20.70">
    <property type="entry name" value="Aldolase class I"/>
    <property type="match status" value="1"/>
</dbReference>
<keyword evidence="3" id="KW-0949">S-adenosyl-L-methionine</keyword>